<dbReference type="EMBL" id="VFPG01000001">
    <property type="protein sequence ID" value="TQM32882.1"/>
    <property type="molecule type" value="Genomic_DNA"/>
</dbReference>
<feature type="region of interest" description="Disordered" evidence="1">
    <location>
        <begin position="36"/>
        <end position="55"/>
    </location>
</feature>
<dbReference type="AlphaFoldDB" id="A0A543FGI5"/>
<evidence type="ECO:0000313" key="3">
    <source>
        <dbReference type="Proteomes" id="UP000316331"/>
    </source>
</evidence>
<keyword evidence="3" id="KW-1185">Reference proteome</keyword>
<accession>A0A543FGI5</accession>
<feature type="region of interest" description="Disordered" evidence="1">
    <location>
        <begin position="1"/>
        <end position="27"/>
    </location>
</feature>
<dbReference type="Proteomes" id="UP000316331">
    <property type="component" value="Unassembled WGS sequence"/>
</dbReference>
<proteinExistence type="predicted"/>
<evidence type="ECO:0000313" key="2">
    <source>
        <dbReference type="EMBL" id="TQM32882.1"/>
    </source>
</evidence>
<name>A0A543FGI5_9NOCA</name>
<evidence type="ECO:0000256" key="1">
    <source>
        <dbReference type="SAM" id="MobiDB-lite"/>
    </source>
</evidence>
<sequence>MNRKSRPPNLFSHLDEPTATSVPAGDGQVCPPVFSSAVSGPAATDDAAVPAGSDQ</sequence>
<comment type="caution">
    <text evidence="2">The sequence shown here is derived from an EMBL/GenBank/DDBJ whole genome shotgun (WGS) entry which is preliminary data.</text>
</comment>
<gene>
    <name evidence="2" type="ORF">FB390_4584</name>
</gene>
<organism evidence="2 3">
    <name type="scientific">Nocardia bhagyanarayanae</name>
    <dbReference type="NCBI Taxonomy" id="1215925"/>
    <lineage>
        <taxon>Bacteria</taxon>
        <taxon>Bacillati</taxon>
        <taxon>Actinomycetota</taxon>
        <taxon>Actinomycetes</taxon>
        <taxon>Mycobacteriales</taxon>
        <taxon>Nocardiaceae</taxon>
        <taxon>Nocardia</taxon>
    </lineage>
</organism>
<reference evidence="2 3" key="1">
    <citation type="submission" date="2019-06" db="EMBL/GenBank/DDBJ databases">
        <title>Sequencing the genomes of 1000 actinobacteria strains.</title>
        <authorList>
            <person name="Klenk H.-P."/>
        </authorList>
    </citation>
    <scope>NUCLEOTIDE SEQUENCE [LARGE SCALE GENOMIC DNA]</scope>
    <source>
        <strain evidence="2 3">DSM 103495</strain>
    </source>
</reference>
<protein>
    <submittedName>
        <fullName evidence="2">Uncharacterized protein</fullName>
    </submittedName>
</protein>